<proteinExistence type="predicted"/>
<reference evidence="1 2" key="1">
    <citation type="submission" date="2017-06" db="EMBL/GenBank/DDBJ databases">
        <title>Herbaspirillum phytohormonus sp. nov., isolated from the root nodule of Robinia pseudoacacia in lead-zinc mine.</title>
        <authorList>
            <person name="Fan M."/>
            <person name="Lin Y."/>
        </authorList>
    </citation>
    <scope>NUCLEOTIDE SEQUENCE [LARGE SCALE GENOMIC DNA]</scope>
    <source>
        <strain evidence="1 2">HZ10</strain>
    </source>
</reference>
<dbReference type="Gene3D" id="3.40.50.10320">
    <property type="entry name" value="LmbE-like"/>
    <property type="match status" value="1"/>
</dbReference>
<dbReference type="InterPro" id="IPR024078">
    <property type="entry name" value="LmbE-like_dom_sf"/>
</dbReference>
<dbReference type="PANTHER" id="PTHR12993">
    <property type="entry name" value="N-ACETYLGLUCOSAMINYL-PHOSPHATIDYLINOSITOL DE-N-ACETYLASE-RELATED"/>
    <property type="match status" value="1"/>
</dbReference>
<organism evidence="1 2">
    <name type="scientific">Herbaspirillum robiniae</name>
    <dbReference type="NCBI Taxonomy" id="2014887"/>
    <lineage>
        <taxon>Bacteria</taxon>
        <taxon>Pseudomonadati</taxon>
        <taxon>Pseudomonadota</taxon>
        <taxon>Betaproteobacteria</taxon>
        <taxon>Burkholderiales</taxon>
        <taxon>Oxalobacteraceae</taxon>
        <taxon>Herbaspirillum</taxon>
    </lineage>
</organism>
<comment type="caution">
    <text evidence="1">The sequence shown here is derived from an EMBL/GenBank/DDBJ whole genome shotgun (WGS) entry which is preliminary data.</text>
</comment>
<accession>A0A246WLT6</accession>
<dbReference type="Pfam" id="PF02585">
    <property type="entry name" value="PIG-L"/>
    <property type="match status" value="1"/>
</dbReference>
<evidence type="ECO:0000313" key="1">
    <source>
        <dbReference type="EMBL" id="OWY27300.1"/>
    </source>
</evidence>
<evidence type="ECO:0000313" key="2">
    <source>
        <dbReference type="Proteomes" id="UP000197596"/>
    </source>
</evidence>
<gene>
    <name evidence="1" type="ORF">CEJ42_19790</name>
</gene>
<dbReference type="EMBL" id="NJGU01000011">
    <property type="protein sequence ID" value="OWY27300.1"/>
    <property type="molecule type" value="Genomic_DNA"/>
</dbReference>
<dbReference type="SUPFAM" id="SSF102588">
    <property type="entry name" value="LmbE-like"/>
    <property type="match status" value="1"/>
</dbReference>
<dbReference type="InterPro" id="IPR003737">
    <property type="entry name" value="GlcNAc_PI_deacetylase-related"/>
</dbReference>
<name>A0A246WLT6_9BURK</name>
<sequence length="223" mass="24382">MSKTILVVAAHADDEALGCGGTLARHAAEGDTVHVVFVADGVTAREGAEPADLQHRQQATENARRILGISTVICLNLPDNRLDSLPLLDVVQPLEAVIGKVEPQIIYTHHYGDLNVDHRIVHQAVMTACRPMPGGSVREILTFEVMSSTEWSSPGLAPFLPNFFVDVSAHMEVKMQALEAYMREMRAPPHSRSLDHMRCLAEHHGFCTGSAAAEAFMAMRVLR</sequence>
<dbReference type="AlphaFoldDB" id="A0A246WLT6"/>
<dbReference type="PANTHER" id="PTHR12993:SF30">
    <property type="entry name" value="N-ACETYL-ALPHA-D-GLUCOSAMINYL L-MALATE DEACETYLASE 1"/>
    <property type="match status" value="1"/>
</dbReference>
<dbReference type="Proteomes" id="UP000197596">
    <property type="component" value="Unassembled WGS sequence"/>
</dbReference>
<dbReference type="GO" id="GO:0016811">
    <property type="term" value="F:hydrolase activity, acting on carbon-nitrogen (but not peptide) bonds, in linear amides"/>
    <property type="evidence" value="ECO:0007669"/>
    <property type="project" value="TreeGrafter"/>
</dbReference>
<dbReference type="RefSeq" id="WP_088752256.1">
    <property type="nucleotide sequence ID" value="NZ_NJGU01000011.1"/>
</dbReference>
<protein>
    <submittedName>
        <fullName evidence="1">GlcNAc-PI de-N-acetylase</fullName>
    </submittedName>
</protein>